<feature type="domain" description="MacB-like periplasmic core" evidence="10">
    <location>
        <begin position="21"/>
        <end position="252"/>
    </location>
</feature>
<dbReference type="InterPro" id="IPR050250">
    <property type="entry name" value="Macrolide_Exporter_MacB"/>
</dbReference>
<evidence type="ECO:0000256" key="6">
    <source>
        <dbReference type="ARBA" id="ARBA00038076"/>
    </source>
</evidence>
<evidence type="ECO:0000256" key="5">
    <source>
        <dbReference type="ARBA" id="ARBA00023136"/>
    </source>
</evidence>
<feature type="region of interest" description="Disordered" evidence="7">
    <location>
        <begin position="74"/>
        <end position="96"/>
    </location>
</feature>
<keyword evidence="12" id="KW-1185">Reference proteome</keyword>
<dbReference type="STRING" id="1703345.A3860_04870"/>
<dbReference type="EMBL" id="LVYD01000058">
    <property type="protein sequence ID" value="OQP61053.1"/>
    <property type="molecule type" value="Genomic_DNA"/>
</dbReference>
<dbReference type="AlphaFoldDB" id="A0A1V9FRT9"/>
<feature type="transmembrane region" description="Helical" evidence="8">
    <location>
        <begin position="387"/>
        <end position="410"/>
    </location>
</feature>
<gene>
    <name evidence="11" type="ORF">A3860_04870</name>
</gene>
<comment type="similarity">
    <text evidence="6">Belongs to the ABC-4 integral membrane protein family.</text>
</comment>
<feature type="domain" description="ABC3 transporter permease C-terminal" evidence="9">
    <location>
        <begin position="304"/>
        <end position="417"/>
    </location>
</feature>
<organism evidence="11 12">
    <name type="scientific">Niastella vici</name>
    <dbReference type="NCBI Taxonomy" id="1703345"/>
    <lineage>
        <taxon>Bacteria</taxon>
        <taxon>Pseudomonadati</taxon>
        <taxon>Bacteroidota</taxon>
        <taxon>Chitinophagia</taxon>
        <taxon>Chitinophagales</taxon>
        <taxon>Chitinophagaceae</taxon>
        <taxon>Niastella</taxon>
    </lineage>
</organism>
<evidence type="ECO:0000313" key="12">
    <source>
        <dbReference type="Proteomes" id="UP000192796"/>
    </source>
</evidence>
<comment type="subcellular location">
    <subcellularLocation>
        <location evidence="1">Cell membrane</location>
        <topology evidence="1">Multi-pass membrane protein</topology>
    </subcellularLocation>
</comment>
<keyword evidence="2" id="KW-1003">Cell membrane</keyword>
<sequence length="424" mass="46870">MTLRDTLSLSFRTVRSNKLRTGITVAIIALGITALIGINTAIVAIQQKFLESFSSMGALGFTLRYQEPRRFFRNEEVKKEKKGQKKEKKSSQGKPITENQAEAFKDIYHFPAQVSTNIMGVRDAIISYGNQKTNPNVWVVGGDENYTSLNGFSVLYGRDLNTLDIQTSRNVCLIGKDVATRFFGESFERPLDKIIRINNIPFRIVGTLEPKGSTFGRSLDNIIITSYSNVRRYFNSNPNASFNIQVKVPDIKLIDGAIGEATGTFRTIRRLSVTETDNFQVDKSDSFAEMLIRNLSFITFAALLIGVITLVGAAIGLMNIMLVAVTERTKEIGLVKAIGGKKKNVRYQFLYESIIISMLGAGFGIVLGIILGNVVGILLSTSFVIPWNWVITGIVICSLVGLLAGIYPAIKAARLNPIEALRYE</sequence>
<evidence type="ECO:0000256" key="3">
    <source>
        <dbReference type="ARBA" id="ARBA00022692"/>
    </source>
</evidence>
<dbReference type="GO" id="GO:0022857">
    <property type="term" value="F:transmembrane transporter activity"/>
    <property type="evidence" value="ECO:0007669"/>
    <property type="project" value="TreeGrafter"/>
</dbReference>
<dbReference type="InterPro" id="IPR025857">
    <property type="entry name" value="MacB_PCD"/>
</dbReference>
<feature type="transmembrane region" description="Helical" evidence="8">
    <location>
        <begin position="349"/>
        <end position="375"/>
    </location>
</feature>
<keyword evidence="4 8" id="KW-1133">Transmembrane helix</keyword>
<evidence type="ECO:0000259" key="9">
    <source>
        <dbReference type="Pfam" id="PF02687"/>
    </source>
</evidence>
<keyword evidence="3 8" id="KW-0812">Transmembrane</keyword>
<dbReference type="InterPro" id="IPR003838">
    <property type="entry name" value="ABC3_permease_C"/>
</dbReference>
<dbReference type="Pfam" id="PF12704">
    <property type="entry name" value="MacB_PCD"/>
    <property type="match status" value="1"/>
</dbReference>
<dbReference type="PANTHER" id="PTHR30572">
    <property type="entry name" value="MEMBRANE COMPONENT OF TRANSPORTER-RELATED"/>
    <property type="match status" value="1"/>
</dbReference>
<dbReference type="OrthoDB" id="9770036at2"/>
<evidence type="ECO:0000259" key="10">
    <source>
        <dbReference type="Pfam" id="PF12704"/>
    </source>
</evidence>
<protein>
    <recommendedName>
        <fullName evidence="13">ABC transporter</fullName>
    </recommendedName>
</protein>
<evidence type="ECO:0000313" key="11">
    <source>
        <dbReference type="EMBL" id="OQP61053.1"/>
    </source>
</evidence>
<evidence type="ECO:0000256" key="1">
    <source>
        <dbReference type="ARBA" id="ARBA00004651"/>
    </source>
</evidence>
<name>A0A1V9FRT9_9BACT</name>
<dbReference type="Proteomes" id="UP000192796">
    <property type="component" value="Unassembled WGS sequence"/>
</dbReference>
<feature type="transmembrane region" description="Helical" evidence="8">
    <location>
        <begin position="297"/>
        <end position="325"/>
    </location>
</feature>
<dbReference type="PANTHER" id="PTHR30572:SF4">
    <property type="entry name" value="ABC TRANSPORTER PERMEASE YTRF"/>
    <property type="match status" value="1"/>
</dbReference>
<evidence type="ECO:0000256" key="2">
    <source>
        <dbReference type="ARBA" id="ARBA00022475"/>
    </source>
</evidence>
<dbReference type="RefSeq" id="WP_081151240.1">
    <property type="nucleotide sequence ID" value="NZ_LVYD01000058.1"/>
</dbReference>
<feature type="transmembrane region" description="Helical" evidence="8">
    <location>
        <begin position="21"/>
        <end position="45"/>
    </location>
</feature>
<proteinExistence type="inferred from homology"/>
<dbReference type="GO" id="GO:0005886">
    <property type="term" value="C:plasma membrane"/>
    <property type="evidence" value="ECO:0007669"/>
    <property type="project" value="UniProtKB-SubCell"/>
</dbReference>
<reference evidence="11 12" key="1">
    <citation type="submission" date="2016-03" db="EMBL/GenBank/DDBJ databases">
        <title>Niastella vici sp. nov., isolated from farmland soil.</title>
        <authorList>
            <person name="Chen L."/>
            <person name="Wang D."/>
            <person name="Yang S."/>
            <person name="Wang G."/>
        </authorList>
    </citation>
    <scope>NUCLEOTIDE SEQUENCE [LARGE SCALE GENOMIC DNA]</scope>
    <source>
        <strain evidence="11 12">DJ57</strain>
    </source>
</reference>
<evidence type="ECO:0000256" key="7">
    <source>
        <dbReference type="SAM" id="MobiDB-lite"/>
    </source>
</evidence>
<dbReference type="Pfam" id="PF02687">
    <property type="entry name" value="FtsX"/>
    <property type="match status" value="1"/>
</dbReference>
<comment type="caution">
    <text evidence="11">The sequence shown here is derived from an EMBL/GenBank/DDBJ whole genome shotgun (WGS) entry which is preliminary data.</text>
</comment>
<evidence type="ECO:0000256" key="4">
    <source>
        <dbReference type="ARBA" id="ARBA00022989"/>
    </source>
</evidence>
<keyword evidence="5 8" id="KW-0472">Membrane</keyword>
<evidence type="ECO:0000256" key="8">
    <source>
        <dbReference type="SAM" id="Phobius"/>
    </source>
</evidence>
<accession>A0A1V9FRT9</accession>
<evidence type="ECO:0008006" key="13">
    <source>
        <dbReference type="Google" id="ProtNLM"/>
    </source>
</evidence>